<keyword evidence="6 8" id="KW-0472">Membrane</keyword>
<gene>
    <name evidence="9" type="ORF">A3D25_02530</name>
</gene>
<dbReference type="GO" id="GO:0005886">
    <property type="term" value="C:plasma membrane"/>
    <property type="evidence" value="ECO:0007669"/>
    <property type="project" value="UniProtKB-SubCell"/>
</dbReference>
<feature type="transmembrane region" description="Helical" evidence="8">
    <location>
        <begin position="84"/>
        <end position="102"/>
    </location>
</feature>
<evidence type="ECO:0000256" key="4">
    <source>
        <dbReference type="ARBA" id="ARBA00022692"/>
    </source>
</evidence>
<evidence type="ECO:0000256" key="7">
    <source>
        <dbReference type="PIRSR" id="PIRSR604254-1"/>
    </source>
</evidence>
<keyword evidence="7" id="KW-0479">Metal-binding</keyword>
<keyword evidence="5 8" id="KW-1133">Transmembrane helix</keyword>
<keyword evidence="7" id="KW-0862">Zinc</keyword>
<feature type="transmembrane region" description="Helical" evidence="8">
    <location>
        <begin position="42"/>
        <end position="63"/>
    </location>
</feature>
<dbReference type="GO" id="GO:0046872">
    <property type="term" value="F:metal ion binding"/>
    <property type="evidence" value="ECO:0007669"/>
    <property type="project" value="UniProtKB-KW"/>
</dbReference>
<feature type="transmembrane region" description="Helical" evidence="8">
    <location>
        <begin position="162"/>
        <end position="182"/>
    </location>
</feature>
<evidence type="ECO:0008006" key="11">
    <source>
        <dbReference type="Google" id="ProtNLM"/>
    </source>
</evidence>
<proteinExistence type="inferred from homology"/>
<dbReference type="AlphaFoldDB" id="A0A1F5KKB8"/>
<name>A0A1F5KKB8_9BACT</name>
<dbReference type="InterPro" id="IPR004254">
    <property type="entry name" value="AdipoR/HlyIII-related"/>
</dbReference>
<protein>
    <recommendedName>
        <fullName evidence="11">Hemolysin III</fullName>
    </recommendedName>
</protein>
<evidence type="ECO:0000256" key="1">
    <source>
        <dbReference type="ARBA" id="ARBA00004651"/>
    </source>
</evidence>
<dbReference type="NCBIfam" id="TIGR01065">
    <property type="entry name" value="hlyIII"/>
    <property type="match status" value="1"/>
</dbReference>
<dbReference type="Pfam" id="PF03006">
    <property type="entry name" value="HlyIII"/>
    <property type="match status" value="1"/>
</dbReference>
<comment type="subcellular location">
    <subcellularLocation>
        <location evidence="1">Cell membrane</location>
        <topology evidence="1">Multi-pass membrane protein</topology>
    </subcellularLocation>
</comment>
<dbReference type="PANTHER" id="PTHR20855:SF3">
    <property type="entry name" value="LD03007P"/>
    <property type="match status" value="1"/>
</dbReference>
<feature type="binding site" evidence="7">
    <location>
        <position position="193"/>
    </location>
    <ligand>
        <name>Zn(2+)</name>
        <dbReference type="ChEBI" id="CHEBI:29105"/>
    </ligand>
</feature>
<comment type="caution">
    <text evidence="9">The sequence shown here is derived from an EMBL/GenBank/DDBJ whole genome shotgun (WGS) entry which is preliminary data.</text>
</comment>
<evidence type="ECO:0000256" key="2">
    <source>
        <dbReference type="ARBA" id="ARBA00008488"/>
    </source>
</evidence>
<evidence type="ECO:0000256" key="8">
    <source>
        <dbReference type="SAM" id="Phobius"/>
    </source>
</evidence>
<feature type="binding site" evidence="7">
    <location>
        <position position="67"/>
    </location>
    <ligand>
        <name>Zn(2+)</name>
        <dbReference type="ChEBI" id="CHEBI:29105"/>
    </ligand>
</feature>
<evidence type="ECO:0000256" key="3">
    <source>
        <dbReference type="ARBA" id="ARBA00022475"/>
    </source>
</evidence>
<dbReference type="GO" id="GO:0140911">
    <property type="term" value="F:pore-forming activity"/>
    <property type="evidence" value="ECO:0007669"/>
    <property type="project" value="InterPro"/>
</dbReference>
<evidence type="ECO:0000313" key="10">
    <source>
        <dbReference type="Proteomes" id="UP000177328"/>
    </source>
</evidence>
<organism evidence="9 10">
    <name type="scientific">Candidatus Daviesbacteria bacterium RIFCSPHIGHO2_02_FULL_43_12</name>
    <dbReference type="NCBI Taxonomy" id="1797776"/>
    <lineage>
        <taxon>Bacteria</taxon>
        <taxon>Candidatus Daviesiibacteriota</taxon>
    </lineage>
</organism>
<evidence type="ECO:0000256" key="5">
    <source>
        <dbReference type="ARBA" id="ARBA00022989"/>
    </source>
</evidence>
<feature type="transmembrane region" description="Helical" evidence="8">
    <location>
        <begin position="137"/>
        <end position="156"/>
    </location>
</feature>
<evidence type="ECO:0000313" key="9">
    <source>
        <dbReference type="EMBL" id="OGE41378.1"/>
    </source>
</evidence>
<dbReference type="PANTHER" id="PTHR20855">
    <property type="entry name" value="ADIPOR/PROGESTIN RECEPTOR-RELATED"/>
    <property type="match status" value="1"/>
</dbReference>
<feature type="transmembrane region" description="Helical" evidence="8">
    <location>
        <begin position="14"/>
        <end position="36"/>
    </location>
</feature>
<feature type="transmembrane region" description="Helical" evidence="8">
    <location>
        <begin position="108"/>
        <end position="130"/>
    </location>
</feature>
<accession>A0A1F5KKB8</accession>
<keyword evidence="3" id="KW-1003">Cell membrane</keyword>
<sequence length="210" mass="23248">MPESAHRDSVQEEIFSSITHGLGAIVGAGALLYFFFKADKLFLVKSLTLILFGFSFLFLFLFSTLFHSLSFTKARKVFQILDHSAIYVFIAATYTPFLLLVVGGPIGWIIFASLWVITILGVIYKSLFLGKFSKLSLTLYLAMGWCAILVIGPLALGLSPVGLTLLIAGGLFYTFGAMIYSWRSLKFNHGLWHLFVLAGSLCHLFSLLTI</sequence>
<reference evidence="9 10" key="1">
    <citation type="journal article" date="2016" name="Nat. Commun.">
        <title>Thousands of microbial genomes shed light on interconnected biogeochemical processes in an aquifer system.</title>
        <authorList>
            <person name="Anantharaman K."/>
            <person name="Brown C.T."/>
            <person name="Hug L.A."/>
            <person name="Sharon I."/>
            <person name="Castelle C.J."/>
            <person name="Probst A.J."/>
            <person name="Thomas B.C."/>
            <person name="Singh A."/>
            <person name="Wilkins M.J."/>
            <person name="Karaoz U."/>
            <person name="Brodie E.L."/>
            <person name="Williams K.H."/>
            <person name="Hubbard S.S."/>
            <person name="Banfield J.F."/>
        </authorList>
    </citation>
    <scope>NUCLEOTIDE SEQUENCE [LARGE SCALE GENOMIC DNA]</scope>
</reference>
<feature type="transmembrane region" description="Helical" evidence="8">
    <location>
        <begin position="191"/>
        <end position="208"/>
    </location>
</feature>
<comment type="similarity">
    <text evidence="2">Belongs to the UPF0073 (Hly-III) family.</text>
</comment>
<dbReference type="EMBL" id="MFDD01000002">
    <property type="protein sequence ID" value="OGE41378.1"/>
    <property type="molecule type" value="Genomic_DNA"/>
</dbReference>
<evidence type="ECO:0000256" key="6">
    <source>
        <dbReference type="ARBA" id="ARBA00023136"/>
    </source>
</evidence>
<dbReference type="InterPro" id="IPR005744">
    <property type="entry name" value="Hy-lIII"/>
</dbReference>
<feature type="binding site" evidence="7">
    <location>
        <position position="189"/>
    </location>
    <ligand>
        <name>Zn(2+)</name>
        <dbReference type="ChEBI" id="CHEBI:29105"/>
    </ligand>
</feature>
<keyword evidence="4 8" id="KW-0812">Transmembrane</keyword>
<dbReference type="Proteomes" id="UP000177328">
    <property type="component" value="Unassembled WGS sequence"/>
</dbReference>